<sequence length="972" mass="108675">MPKKVVFSLRGIPRGKGNHGESQQARAINSQLRALFKEYANLKSSKDLRHQLPVLNRIVSIYLQHDHLELEFIGEFSTASTTYFDQCEACMQFYHHLSISANDEYHSIKSLEALTTLYLKEKRFHQALSFAAKLVGLSTHASEKLLLAQAHKLLGDCHLLKGEETENEDSFKSAEKSFSLAYEIIKDLPDPPAQLQSETIINLGILGTKSGSYDVAATYLNSAFKVASKEANQEKNPTNLARTLTNLAILFKKQESFGQAIHFIKQEIALSRRFKLSDSLKECYWDLIDSCVKNDDLESLPTILHELKDYFRTLDQSNDPSSTSRAEIEQELEDIEEWQGTLAKIFRLETAIQTLPSTPPKRSEVTKTRLKLAENYAKVGAINLALKVYLELVEAYVARSGESESVDLILEDLSTFLAEINQENVLRIHQRPLKVIKRTLSASSLNQRNLKQLYGLINDLTGTIDSRCPEDRSQLPAYPSNFASGLELDLNGFESSSAKAASQVEYLNEYRGDRIVKVRVPGIDGDKELSIVCPAFAERSADFRWLREQAGVQFQKAFKAHLEISYFFDSSRVWCLDDLLHQHLPTTEASSTPFWGEVTAHVERFSGYLVSDFKAAYLKKVASLNGHPDEEILKFFDTNDTLPSEIKLHGATIDSRALSPLLPFLSPQFYDAAISVISLSKTKCDDSTLFHLSKVGSLLPRLKRLDLSNTLVTSAGVSTVLYCFKGTQSAVPSLCALDLSFARLDDGCLTQLVSLAEMCPSLDSLKLDGNDFKFASDEAFPANQAEETAPQRIAYRGFKVSISWLRVDPGKEINLCEWLLLFDRVHPITCLNVSRAKLTSTPAHAAETGPNQSSFINLCLSKLPRYLPYSSLLTPRSLKSLLASNYTVHGADGIQIPRSTHGNHPNRYPYAMLDLEELDLSYYNDQTIGLIPMLRSILPRCPNLKSLRLVQSEQPSAIPPLLHSSAAPEITC</sequence>
<evidence type="ECO:0000313" key="1">
    <source>
        <dbReference type="EMBL" id="KAJ9078120.1"/>
    </source>
</evidence>
<dbReference type="Proteomes" id="UP001165960">
    <property type="component" value="Unassembled WGS sequence"/>
</dbReference>
<evidence type="ECO:0000313" key="2">
    <source>
        <dbReference type="Proteomes" id="UP001165960"/>
    </source>
</evidence>
<proteinExistence type="predicted"/>
<dbReference type="EMBL" id="QTSX02002162">
    <property type="protein sequence ID" value="KAJ9078120.1"/>
    <property type="molecule type" value="Genomic_DNA"/>
</dbReference>
<gene>
    <name evidence="1" type="ORF">DSO57_1010052</name>
</gene>
<keyword evidence="2" id="KW-1185">Reference proteome</keyword>
<accession>A0ACC2TUE6</accession>
<comment type="caution">
    <text evidence="1">The sequence shown here is derived from an EMBL/GenBank/DDBJ whole genome shotgun (WGS) entry which is preliminary data.</text>
</comment>
<reference evidence="1" key="1">
    <citation type="submission" date="2022-04" db="EMBL/GenBank/DDBJ databases">
        <title>Genome of the entomopathogenic fungus Entomophthora muscae.</title>
        <authorList>
            <person name="Elya C."/>
            <person name="Lovett B.R."/>
            <person name="Lee E."/>
            <person name="Macias A.M."/>
            <person name="Hajek A.E."/>
            <person name="De Bivort B.L."/>
            <person name="Kasson M.T."/>
            <person name="De Fine Licht H.H."/>
            <person name="Stajich J.E."/>
        </authorList>
    </citation>
    <scope>NUCLEOTIDE SEQUENCE</scope>
    <source>
        <strain evidence="1">Berkeley</strain>
    </source>
</reference>
<name>A0ACC2TUE6_9FUNG</name>
<protein>
    <submittedName>
        <fullName evidence="1">Uncharacterized protein</fullName>
    </submittedName>
</protein>
<organism evidence="1 2">
    <name type="scientific">Entomophthora muscae</name>
    <dbReference type="NCBI Taxonomy" id="34485"/>
    <lineage>
        <taxon>Eukaryota</taxon>
        <taxon>Fungi</taxon>
        <taxon>Fungi incertae sedis</taxon>
        <taxon>Zoopagomycota</taxon>
        <taxon>Entomophthoromycotina</taxon>
        <taxon>Entomophthoromycetes</taxon>
        <taxon>Entomophthorales</taxon>
        <taxon>Entomophthoraceae</taxon>
        <taxon>Entomophthora</taxon>
    </lineage>
</organism>